<feature type="chain" id="PRO_5012439472" evidence="1">
    <location>
        <begin position="18"/>
        <end position="52"/>
    </location>
</feature>
<feature type="non-terminal residue" evidence="2">
    <location>
        <position position="52"/>
    </location>
</feature>
<gene>
    <name evidence="2" type="ORF">BCV72DRAFT_231105</name>
</gene>
<keyword evidence="1" id="KW-0732">Signal</keyword>
<name>A0A1X0QY62_RHIZD</name>
<organism evidence="2">
    <name type="scientific">Rhizopus microsporus var. microsporus</name>
    <dbReference type="NCBI Taxonomy" id="86635"/>
    <lineage>
        <taxon>Eukaryota</taxon>
        <taxon>Fungi</taxon>
        <taxon>Fungi incertae sedis</taxon>
        <taxon>Mucoromycota</taxon>
        <taxon>Mucoromycotina</taxon>
        <taxon>Mucoromycetes</taxon>
        <taxon>Mucorales</taxon>
        <taxon>Mucorineae</taxon>
        <taxon>Rhizopodaceae</taxon>
        <taxon>Rhizopus</taxon>
    </lineage>
</organism>
<feature type="non-terminal residue" evidence="2">
    <location>
        <position position="1"/>
    </location>
</feature>
<dbReference type="VEuPathDB" id="FungiDB:BCV72DRAFT_231105"/>
<protein>
    <submittedName>
        <fullName evidence="2">Uncharacterized protein</fullName>
    </submittedName>
</protein>
<dbReference type="EMBL" id="KV921964">
    <property type="protein sequence ID" value="ORE04676.1"/>
    <property type="molecule type" value="Genomic_DNA"/>
</dbReference>
<proteinExistence type="predicted"/>
<dbReference type="AlphaFoldDB" id="A0A1X0QY62"/>
<accession>A0A1X0QY62</accession>
<feature type="signal peptide" evidence="1">
    <location>
        <begin position="1"/>
        <end position="17"/>
    </location>
</feature>
<evidence type="ECO:0000313" key="2">
    <source>
        <dbReference type="EMBL" id="ORE04676.1"/>
    </source>
</evidence>
<sequence length="52" mass="6130">VSHILFVFVITLITLQRFQYDSSIWKYSISMDVKADTTKIFLVTANLHFIQH</sequence>
<reference evidence="2" key="1">
    <citation type="journal article" date="2016" name="Proc. Natl. Acad. Sci. U.S.A.">
        <title>Lipid metabolic changes in an early divergent fungus govern the establishment of a mutualistic symbiosis with endobacteria.</title>
        <authorList>
            <person name="Lastovetsky O.A."/>
            <person name="Gaspar M.L."/>
            <person name="Mondo S.J."/>
            <person name="LaButti K.M."/>
            <person name="Sandor L."/>
            <person name="Grigoriev I.V."/>
            <person name="Henry S.A."/>
            <person name="Pawlowska T.E."/>
        </authorList>
    </citation>
    <scope>NUCLEOTIDE SEQUENCE [LARGE SCALE GENOMIC DNA]</scope>
    <source>
        <strain evidence="2">ATCC 52814</strain>
    </source>
</reference>
<dbReference type="Proteomes" id="UP000242414">
    <property type="component" value="Unassembled WGS sequence"/>
</dbReference>
<evidence type="ECO:0000256" key="1">
    <source>
        <dbReference type="SAM" id="SignalP"/>
    </source>
</evidence>